<evidence type="ECO:0000313" key="1">
    <source>
        <dbReference type="EMBL" id="KAF0508954.1"/>
    </source>
</evidence>
<proteinExistence type="predicted"/>
<reference evidence="1 2" key="1">
    <citation type="journal article" date="2019" name="Environ. Microbiol.">
        <title>At the nexus of three kingdoms: the genome of the mycorrhizal fungus Gigaspora margarita provides insights into plant, endobacterial and fungal interactions.</title>
        <authorList>
            <person name="Venice F."/>
            <person name="Ghignone S."/>
            <person name="Salvioli di Fossalunga A."/>
            <person name="Amselem J."/>
            <person name="Novero M."/>
            <person name="Xianan X."/>
            <person name="Sedzielewska Toro K."/>
            <person name="Morin E."/>
            <person name="Lipzen A."/>
            <person name="Grigoriev I.V."/>
            <person name="Henrissat B."/>
            <person name="Martin F.M."/>
            <person name="Bonfante P."/>
        </authorList>
    </citation>
    <scope>NUCLEOTIDE SEQUENCE [LARGE SCALE GENOMIC DNA]</scope>
    <source>
        <strain evidence="1 2">BEG34</strain>
    </source>
</reference>
<evidence type="ECO:0000313" key="2">
    <source>
        <dbReference type="Proteomes" id="UP000439903"/>
    </source>
</evidence>
<dbReference type="OrthoDB" id="2468771at2759"/>
<protein>
    <submittedName>
        <fullName evidence="1">Uncharacterized protein</fullName>
    </submittedName>
</protein>
<dbReference type="Proteomes" id="UP000439903">
    <property type="component" value="Unassembled WGS sequence"/>
</dbReference>
<dbReference type="EMBL" id="WTPW01000460">
    <property type="protein sequence ID" value="KAF0508954.1"/>
    <property type="molecule type" value="Genomic_DNA"/>
</dbReference>
<name>A0A8H4AL86_GIGMA</name>
<sequence length="164" mass="19727">MPRNISYNNYKLSDKKSGIPFTNEERKNEINVYIDLYKENTERSLNNKKWDLCCQKLFSKCSIQIICRDAFHFSCFRSYIIKRCILEKSPIICCPNYLELQIVNEIYDKICSIFKHIYPRSFEVENLKDSIQTYEIDRNYARENALNQLEKNKTILILNNTRRQ</sequence>
<comment type="caution">
    <text evidence="1">The sequence shown here is derived from an EMBL/GenBank/DDBJ whole genome shotgun (WGS) entry which is preliminary data.</text>
</comment>
<keyword evidence="2" id="KW-1185">Reference proteome</keyword>
<gene>
    <name evidence="1" type="ORF">F8M41_018640</name>
</gene>
<dbReference type="AlphaFoldDB" id="A0A8H4AL86"/>
<organism evidence="1 2">
    <name type="scientific">Gigaspora margarita</name>
    <dbReference type="NCBI Taxonomy" id="4874"/>
    <lineage>
        <taxon>Eukaryota</taxon>
        <taxon>Fungi</taxon>
        <taxon>Fungi incertae sedis</taxon>
        <taxon>Mucoromycota</taxon>
        <taxon>Glomeromycotina</taxon>
        <taxon>Glomeromycetes</taxon>
        <taxon>Diversisporales</taxon>
        <taxon>Gigasporaceae</taxon>
        <taxon>Gigaspora</taxon>
    </lineage>
</organism>
<accession>A0A8H4AL86</accession>